<dbReference type="PROSITE" id="PS51387">
    <property type="entry name" value="FAD_PCMH"/>
    <property type="match status" value="1"/>
</dbReference>
<dbReference type="EMBL" id="VHLH01000006">
    <property type="protein sequence ID" value="TPW30378.1"/>
    <property type="molecule type" value="Genomic_DNA"/>
</dbReference>
<comment type="similarity">
    <text evidence="2">Belongs to the FAD-binding oxidoreductase/transferase type 4 family.</text>
</comment>
<dbReference type="Gene3D" id="3.30.43.10">
    <property type="entry name" value="Uridine Diphospho-n-acetylenolpyruvylglucosamine Reductase, domain 2"/>
    <property type="match status" value="1"/>
</dbReference>
<keyword evidence="3" id="KW-0285">Flavoprotein</keyword>
<proteinExistence type="inferred from homology"/>
<evidence type="ECO:0000256" key="4">
    <source>
        <dbReference type="ARBA" id="ARBA00022827"/>
    </source>
</evidence>
<dbReference type="InterPro" id="IPR051264">
    <property type="entry name" value="FAD-oxidored/transferase_4"/>
</dbReference>
<sequence length="479" mass="51194">MTSEHENEARRTDLPEGFVDALREALTDGSVITDVDDLEPYLREERGLFAGKAQVVVTPATTEELASAVAICAEAGVGMVPQGGNTGLVGGSVSNAGEIVVSMKRMNAIREVDAVNFTATVEAGAVLADIQKAAADAGCLFPLSLGAEGSCTIGGNIASNAGGIGVLRYGNTRQLTLGLEVVLPDGRVWDGMRPLWKDNSGYSLKDVFIGSEGSLGFVTAAVVKLFPEPKEMQTAFCALPSPAAALSLLSLARKRSGDQVAAFELLSDFACGIVCEHAGGVFPLGERRPWYALIELSSSRENSDLREVFEGILAEAFEEGLVEDAVLAESLDQRERLWVLRERTPEAQKKAGGSIKHDISVPVGSVPAFIEKASAAVEDYMPGINVCAFGHVGDGNIHFNMTQPEGMEKAAFLGHWERVNDIVHPIARDFKGSISAEHGIGLLKVKEIKDYRSAVEEDLNARIKRAIDPQNLMNPEKFI</sequence>
<accession>A0A506UA17</accession>
<dbReference type="InterPro" id="IPR016164">
    <property type="entry name" value="FAD-linked_Oxase-like_C"/>
</dbReference>
<dbReference type="RefSeq" id="WP_141165939.1">
    <property type="nucleotide sequence ID" value="NZ_VHLH01000006.1"/>
</dbReference>
<dbReference type="PANTHER" id="PTHR43716:SF2">
    <property type="entry name" value="BLL6224 PROTEIN"/>
    <property type="match status" value="1"/>
</dbReference>
<comment type="caution">
    <text evidence="6">The sequence shown here is derived from an EMBL/GenBank/DDBJ whole genome shotgun (WGS) entry which is preliminary data.</text>
</comment>
<evidence type="ECO:0000259" key="5">
    <source>
        <dbReference type="PROSITE" id="PS51387"/>
    </source>
</evidence>
<evidence type="ECO:0000256" key="1">
    <source>
        <dbReference type="ARBA" id="ARBA00001974"/>
    </source>
</evidence>
<evidence type="ECO:0000313" key="7">
    <source>
        <dbReference type="Proteomes" id="UP000320314"/>
    </source>
</evidence>
<dbReference type="GO" id="GO:0003824">
    <property type="term" value="F:catalytic activity"/>
    <property type="evidence" value="ECO:0007669"/>
    <property type="project" value="InterPro"/>
</dbReference>
<name>A0A506UA17_9HYPH</name>
<dbReference type="Gene3D" id="3.30.70.2740">
    <property type="match status" value="1"/>
</dbReference>
<dbReference type="Gene3D" id="1.10.45.10">
    <property type="entry name" value="Vanillyl-alcohol Oxidase, Chain A, domain 4"/>
    <property type="match status" value="1"/>
</dbReference>
<evidence type="ECO:0000256" key="3">
    <source>
        <dbReference type="ARBA" id="ARBA00022630"/>
    </source>
</evidence>
<dbReference type="PANTHER" id="PTHR43716">
    <property type="entry name" value="D-2-HYDROXYGLUTARATE DEHYDROGENASE, MITOCHONDRIAL"/>
    <property type="match status" value="1"/>
</dbReference>
<dbReference type="InterPro" id="IPR036318">
    <property type="entry name" value="FAD-bd_PCMH-like_sf"/>
</dbReference>
<dbReference type="InterPro" id="IPR006094">
    <property type="entry name" value="Oxid_FAD_bind_N"/>
</dbReference>
<dbReference type="AlphaFoldDB" id="A0A506UA17"/>
<dbReference type="Proteomes" id="UP000320314">
    <property type="component" value="Unassembled WGS sequence"/>
</dbReference>
<dbReference type="Gene3D" id="3.30.70.2190">
    <property type="match status" value="1"/>
</dbReference>
<organism evidence="6 7">
    <name type="scientific">Pararhizobium mangrovi</name>
    <dbReference type="NCBI Taxonomy" id="2590452"/>
    <lineage>
        <taxon>Bacteria</taxon>
        <taxon>Pseudomonadati</taxon>
        <taxon>Pseudomonadota</taxon>
        <taxon>Alphaproteobacteria</taxon>
        <taxon>Hyphomicrobiales</taxon>
        <taxon>Rhizobiaceae</taxon>
        <taxon>Rhizobium/Agrobacterium group</taxon>
        <taxon>Pararhizobium</taxon>
    </lineage>
</organism>
<dbReference type="GO" id="GO:0071949">
    <property type="term" value="F:FAD binding"/>
    <property type="evidence" value="ECO:0007669"/>
    <property type="project" value="InterPro"/>
</dbReference>
<dbReference type="FunFam" id="1.10.45.10:FF:000001">
    <property type="entry name" value="D-lactate dehydrogenase mitochondrial"/>
    <property type="match status" value="1"/>
</dbReference>
<reference evidence="6 7" key="1">
    <citation type="submission" date="2019-06" db="EMBL/GenBank/DDBJ databases">
        <authorList>
            <person name="Li M."/>
        </authorList>
    </citation>
    <scope>NUCLEOTIDE SEQUENCE [LARGE SCALE GENOMIC DNA]</scope>
    <source>
        <strain evidence="6 7">BGMRC6574</strain>
    </source>
</reference>
<dbReference type="InterPro" id="IPR016171">
    <property type="entry name" value="Vanillyl_alc_oxidase_C-sub2"/>
</dbReference>
<dbReference type="InterPro" id="IPR016166">
    <property type="entry name" value="FAD-bd_PCMH"/>
</dbReference>
<dbReference type="Gene3D" id="3.30.465.10">
    <property type="match status" value="1"/>
</dbReference>
<keyword evidence="4" id="KW-0274">FAD</keyword>
<dbReference type="InterPro" id="IPR004113">
    <property type="entry name" value="FAD-bd_oxidored_4_C"/>
</dbReference>
<keyword evidence="7" id="KW-1185">Reference proteome</keyword>
<dbReference type="Pfam" id="PF02913">
    <property type="entry name" value="FAD-oxidase_C"/>
    <property type="match status" value="1"/>
</dbReference>
<comment type="cofactor">
    <cofactor evidence="1">
        <name>FAD</name>
        <dbReference type="ChEBI" id="CHEBI:57692"/>
    </cofactor>
</comment>
<dbReference type="OrthoDB" id="9809290at2"/>
<dbReference type="InterPro" id="IPR016169">
    <property type="entry name" value="FAD-bd_PCMH_sub2"/>
</dbReference>
<dbReference type="SUPFAM" id="SSF56176">
    <property type="entry name" value="FAD-binding/transporter-associated domain-like"/>
    <property type="match status" value="1"/>
</dbReference>
<gene>
    <name evidence="6" type="ORF">FJU11_05050</name>
</gene>
<dbReference type="SUPFAM" id="SSF55103">
    <property type="entry name" value="FAD-linked oxidases, C-terminal domain"/>
    <property type="match status" value="1"/>
</dbReference>
<protein>
    <submittedName>
        <fullName evidence="6">FAD-binding oxidoreductase</fullName>
    </submittedName>
</protein>
<dbReference type="Pfam" id="PF01565">
    <property type="entry name" value="FAD_binding_4"/>
    <property type="match status" value="1"/>
</dbReference>
<evidence type="ECO:0000256" key="2">
    <source>
        <dbReference type="ARBA" id="ARBA00008000"/>
    </source>
</evidence>
<dbReference type="InterPro" id="IPR016167">
    <property type="entry name" value="FAD-bd_PCMH_sub1"/>
</dbReference>
<evidence type="ECO:0000313" key="6">
    <source>
        <dbReference type="EMBL" id="TPW30378.1"/>
    </source>
</evidence>
<dbReference type="GO" id="GO:0022904">
    <property type="term" value="P:respiratory electron transport chain"/>
    <property type="evidence" value="ECO:0007669"/>
    <property type="project" value="TreeGrafter"/>
</dbReference>
<feature type="domain" description="FAD-binding PCMH-type" evidence="5">
    <location>
        <begin position="49"/>
        <end position="228"/>
    </location>
</feature>